<proteinExistence type="predicted"/>
<evidence type="ECO:0000313" key="1">
    <source>
        <dbReference type="EMBL" id="AEK46992.1"/>
    </source>
</evidence>
<dbReference type="KEGG" id="amn:RAM_42625"/>
<dbReference type="AlphaFoldDB" id="A0A9R0P602"/>
<reference evidence="1 2" key="1">
    <citation type="journal article" date="2011" name="J. Bacteriol.">
        <title>Whole genome sequence of the rifamycin B-producing strain Amycolatopsis mediterranei S699.</title>
        <authorList>
            <person name="Verma M."/>
            <person name="Kaur J."/>
            <person name="Kumar M."/>
            <person name="Kumari K."/>
            <person name="Saxena A."/>
            <person name="Anand S."/>
            <person name="Nigam A."/>
            <person name="Ravi V."/>
            <person name="Raghuvanshi S."/>
            <person name="Khurana P."/>
            <person name="Tyagi A.K."/>
            <person name="Khurana J.P."/>
            <person name="Lal R."/>
        </authorList>
    </citation>
    <scope>NUCLEOTIDE SEQUENCE [LARGE SCALE GENOMIC DNA]</scope>
    <source>
        <strain evidence="1 2">S699</strain>
    </source>
</reference>
<sequence>MAFRSPDRSARTIETSVRERAVLMRRFLRRASAEMGR</sequence>
<keyword evidence="2" id="KW-1185">Reference proteome</keyword>
<accession>A0A9R0P602</accession>
<organism evidence="1 2">
    <name type="scientific">Amycolatopsis mediterranei (strain S699)</name>
    <name type="common">Nocardia mediterranei</name>
    <dbReference type="NCBI Taxonomy" id="713604"/>
    <lineage>
        <taxon>Bacteria</taxon>
        <taxon>Bacillati</taxon>
        <taxon>Actinomycetota</taxon>
        <taxon>Actinomycetes</taxon>
        <taxon>Pseudonocardiales</taxon>
        <taxon>Pseudonocardiaceae</taxon>
        <taxon>Amycolatopsis</taxon>
    </lineage>
</organism>
<dbReference type="EMBL" id="CP002896">
    <property type="protein sequence ID" value="AEK46992.1"/>
    <property type="molecule type" value="Genomic_DNA"/>
</dbReference>
<name>A0A9R0P602_AMYMS</name>
<evidence type="ECO:0000313" key="2">
    <source>
        <dbReference type="Proteomes" id="UP000006138"/>
    </source>
</evidence>
<protein>
    <submittedName>
        <fullName evidence="1">Uncharacterized protein</fullName>
    </submittedName>
</protein>
<gene>
    <name evidence="1" type="ordered locus">RAM_42625</name>
</gene>
<dbReference type="Proteomes" id="UP000006138">
    <property type="component" value="Chromosome"/>
</dbReference>